<evidence type="ECO:0000256" key="18">
    <source>
        <dbReference type="ARBA" id="ARBA00068353"/>
    </source>
</evidence>
<comment type="cofactor">
    <cofactor evidence="1">
        <name>Mg(2+)</name>
        <dbReference type="ChEBI" id="CHEBI:18420"/>
    </cofactor>
</comment>
<organism evidence="23 24">
    <name type="scientific">Pelobates cultripes</name>
    <name type="common">Western spadefoot toad</name>
    <dbReference type="NCBI Taxonomy" id="61616"/>
    <lineage>
        <taxon>Eukaryota</taxon>
        <taxon>Metazoa</taxon>
        <taxon>Chordata</taxon>
        <taxon>Craniata</taxon>
        <taxon>Vertebrata</taxon>
        <taxon>Euteleostomi</taxon>
        <taxon>Amphibia</taxon>
        <taxon>Batrachia</taxon>
        <taxon>Anura</taxon>
        <taxon>Pelobatoidea</taxon>
        <taxon>Pelobatidae</taxon>
        <taxon>Pelobates</taxon>
    </lineage>
</organism>
<keyword evidence="9" id="KW-0808">Transferase</keyword>
<comment type="subunit">
    <text evidence="17">Associated with late 40S pre-ribosomal particles. Interacts with PLK1 (via its N-terminus).</text>
</comment>
<dbReference type="PROSITE" id="PS01245">
    <property type="entry name" value="RIO1"/>
    <property type="match status" value="1"/>
</dbReference>
<evidence type="ECO:0000313" key="23">
    <source>
        <dbReference type="EMBL" id="CAH2297091.1"/>
    </source>
</evidence>
<dbReference type="SUPFAM" id="SSF56112">
    <property type="entry name" value="Protein kinase-like (PK-like)"/>
    <property type="match status" value="1"/>
</dbReference>
<dbReference type="PANTHER" id="PTHR45852">
    <property type="entry name" value="SER/THR-PROTEIN KINASE RIO2"/>
    <property type="match status" value="1"/>
</dbReference>
<dbReference type="GO" id="GO:0005829">
    <property type="term" value="C:cytosol"/>
    <property type="evidence" value="ECO:0007669"/>
    <property type="project" value="TreeGrafter"/>
</dbReference>
<dbReference type="GO" id="GO:0005634">
    <property type="term" value="C:nucleus"/>
    <property type="evidence" value="ECO:0007669"/>
    <property type="project" value="TreeGrafter"/>
</dbReference>
<feature type="region of interest" description="Disordered" evidence="21">
    <location>
        <begin position="468"/>
        <end position="515"/>
    </location>
</feature>
<gene>
    <name evidence="23" type="ORF">PECUL_23A004749</name>
</gene>
<dbReference type="Gene3D" id="3.30.200.20">
    <property type="entry name" value="Phosphorylase Kinase, domain 1"/>
    <property type="match status" value="1"/>
</dbReference>
<dbReference type="InterPro" id="IPR036390">
    <property type="entry name" value="WH_DNA-bd_sf"/>
</dbReference>
<evidence type="ECO:0000256" key="7">
    <source>
        <dbReference type="ARBA" id="ARBA00022527"/>
    </source>
</evidence>
<keyword evidence="12 23" id="KW-0418">Kinase</keyword>
<accession>A0AAD1SH35</accession>
<evidence type="ECO:0000256" key="5">
    <source>
        <dbReference type="ARBA" id="ARBA00022490"/>
    </source>
</evidence>
<dbReference type="GO" id="GO:0046872">
    <property type="term" value="F:metal ion binding"/>
    <property type="evidence" value="ECO:0007669"/>
    <property type="project" value="UniProtKB-KW"/>
</dbReference>
<keyword evidence="14" id="KW-0460">Magnesium</keyword>
<evidence type="ECO:0000256" key="2">
    <source>
        <dbReference type="ARBA" id="ARBA00004496"/>
    </source>
</evidence>
<dbReference type="InterPro" id="IPR000687">
    <property type="entry name" value="RIO_kinase"/>
</dbReference>
<evidence type="ECO:0000256" key="13">
    <source>
        <dbReference type="ARBA" id="ARBA00022840"/>
    </source>
</evidence>
<dbReference type="AlphaFoldDB" id="A0AAD1SH35"/>
<dbReference type="EC" id="2.7.11.1" evidence="4"/>
<protein>
    <recommendedName>
        <fullName evidence="18">Serine/threonine-protein kinase RIO2</fullName>
        <ecNumber evidence="4">2.7.11.1</ecNumber>
    </recommendedName>
    <alternativeName>
        <fullName evidence="20">RIO kinase 2</fullName>
    </alternativeName>
    <alternativeName>
        <fullName evidence="19">Serine/threonine-protein kinase rio2</fullName>
    </alternativeName>
</protein>
<dbReference type="InterPro" id="IPR018934">
    <property type="entry name" value="RIO_dom"/>
</dbReference>
<evidence type="ECO:0000256" key="19">
    <source>
        <dbReference type="ARBA" id="ARBA00068837"/>
    </source>
</evidence>
<proteinExistence type="inferred from homology"/>
<evidence type="ECO:0000256" key="9">
    <source>
        <dbReference type="ARBA" id="ARBA00022679"/>
    </source>
</evidence>
<dbReference type="GO" id="GO:0030490">
    <property type="term" value="P:maturation of SSU-rRNA"/>
    <property type="evidence" value="ECO:0007669"/>
    <property type="project" value="TreeGrafter"/>
</dbReference>
<feature type="compositionally biased region" description="Basic and acidic residues" evidence="21">
    <location>
        <begin position="441"/>
        <end position="452"/>
    </location>
</feature>
<comment type="subcellular location">
    <subcellularLocation>
        <location evidence="2">Cytoplasm</location>
    </subcellularLocation>
</comment>
<feature type="compositionally biased region" description="Acidic residues" evidence="21">
    <location>
        <begin position="500"/>
        <end position="515"/>
    </location>
</feature>
<dbReference type="InterPro" id="IPR011009">
    <property type="entry name" value="Kinase-like_dom_sf"/>
</dbReference>
<dbReference type="Pfam" id="PF09202">
    <property type="entry name" value="Rio2_N"/>
    <property type="match status" value="1"/>
</dbReference>
<evidence type="ECO:0000256" key="21">
    <source>
        <dbReference type="SAM" id="MobiDB-lite"/>
    </source>
</evidence>
<name>A0AAD1SH35_PELCU</name>
<dbReference type="Gene3D" id="1.10.10.10">
    <property type="entry name" value="Winged helix-like DNA-binding domain superfamily/Winged helix DNA-binding domain"/>
    <property type="match status" value="1"/>
</dbReference>
<feature type="compositionally biased region" description="Basic and acidic residues" evidence="21">
    <location>
        <begin position="416"/>
        <end position="429"/>
    </location>
</feature>
<evidence type="ECO:0000256" key="17">
    <source>
        <dbReference type="ARBA" id="ARBA00064676"/>
    </source>
</evidence>
<comment type="similarity">
    <text evidence="3">Belongs to the protein kinase superfamily. RIO-type Ser/Thr kinase family.</text>
</comment>
<dbReference type="FunFam" id="3.30.200.20:FF:000052">
    <property type="entry name" value="Serine/threonine-protein kinase RIO2"/>
    <property type="match status" value="1"/>
</dbReference>
<evidence type="ECO:0000256" key="16">
    <source>
        <dbReference type="ARBA" id="ARBA00048679"/>
    </source>
</evidence>
<feature type="region of interest" description="Disordered" evidence="21">
    <location>
        <begin position="389"/>
        <end position="454"/>
    </location>
</feature>
<dbReference type="Pfam" id="PF01163">
    <property type="entry name" value="RIO1"/>
    <property type="match status" value="1"/>
</dbReference>
<dbReference type="SMART" id="SM00090">
    <property type="entry name" value="RIO"/>
    <property type="match status" value="1"/>
</dbReference>
<dbReference type="FunFam" id="1.10.10.10:FF:000053">
    <property type="entry name" value="Serine/threonine-protein kinase RIO2"/>
    <property type="match status" value="1"/>
</dbReference>
<dbReference type="GO" id="GO:0030688">
    <property type="term" value="C:preribosome, small subunit precursor"/>
    <property type="evidence" value="ECO:0007669"/>
    <property type="project" value="TreeGrafter"/>
</dbReference>
<dbReference type="Proteomes" id="UP001295444">
    <property type="component" value="Chromosome 05"/>
</dbReference>
<keyword evidence="11" id="KW-0547">Nucleotide-binding</keyword>
<dbReference type="CDD" id="cd05144">
    <property type="entry name" value="RIO2_C"/>
    <property type="match status" value="1"/>
</dbReference>
<dbReference type="PANTHER" id="PTHR45852:SF1">
    <property type="entry name" value="SERINE_THREONINE-PROTEIN KINASE RIO2"/>
    <property type="match status" value="1"/>
</dbReference>
<keyword evidence="5" id="KW-0963">Cytoplasm</keyword>
<dbReference type="EMBL" id="OW240916">
    <property type="protein sequence ID" value="CAH2297091.1"/>
    <property type="molecule type" value="Genomic_DNA"/>
</dbReference>
<evidence type="ECO:0000256" key="8">
    <source>
        <dbReference type="ARBA" id="ARBA00022553"/>
    </source>
</evidence>
<reference evidence="23" key="1">
    <citation type="submission" date="2022-03" db="EMBL/GenBank/DDBJ databases">
        <authorList>
            <person name="Alioto T."/>
            <person name="Alioto T."/>
            <person name="Gomez Garrido J."/>
        </authorList>
    </citation>
    <scope>NUCLEOTIDE SEQUENCE</scope>
</reference>
<keyword evidence="8" id="KW-0597">Phosphoprotein</keyword>
<dbReference type="Gene3D" id="1.10.510.10">
    <property type="entry name" value="Transferase(Phosphotransferase) domain 1"/>
    <property type="match status" value="1"/>
</dbReference>
<dbReference type="InterPro" id="IPR018935">
    <property type="entry name" value="RIO_kinase_CS"/>
</dbReference>
<comment type="catalytic activity">
    <reaction evidence="16">
        <text>L-seryl-[protein] + ATP = O-phospho-L-seryl-[protein] + ADP + H(+)</text>
        <dbReference type="Rhea" id="RHEA:17989"/>
        <dbReference type="Rhea" id="RHEA-COMP:9863"/>
        <dbReference type="Rhea" id="RHEA-COMP:11604"/>
        <dbReference type="ChEBI" id="CHEBI:15378"/>
        <dbReference type="ChEBI" id="CHEBI:29999"/>
        <dbReference type="ChEBI" id="CHEBI:30616"/>
        <dbReference type="ChEBI" id="CHEBI:83421"/>
        <dbReference type="ChEBI" id="CHEBI:456216"/>
        <dbReference type="EC" id="2.7.11.1"/>
    </reaction>
</comment>
<dbReference type="FunFam" id="1.10.510.10:FF:000307">
    <property type="entry name" value="Serine/threonine-protein kinase RIO2"/>
    <property type="match status" value="1"/>
</dbReference>
<evidence type="ECO:0000313" key="24">
    <source>
        <dbReference type="Proteomes" id="UP001295444"/>
    </source>
</evidence>
<dbReference type="InterPro" id="IPR030484">
    <property type="entry name" value="Rio2"/>
</dbReference>
<evidence type="ECO:0000256" key="11">
    <source>
        <dbReference type="ARBA" id="ARBA00022741"/>
    </source>
</evidence>
<evidence type="ECO:0000256" key="4">
    <source>
        <dbReference type="ARBA" id="ARBA00012513"/>
    </source>
</evidence>
<evidence type="ECO:0000259" key="22">
    <source>
        <dbReference type="SMART" id="SM00090"/>
    </source>
</evidence>
<evidence type="ECO:0000256" key="12">
    <source>
        <dbReference type="ARBA" id="ARBA00022777"/>
    </source>
</evidence>
<dbReference type="InterPro" id="IPR036388">
    <property type="entry name" value="WH-like_DNA-bd_sf"/>
</dbReference>
<dbReference type="InterPro" id="IPR015285">
    <property type="entry name" value="RIO2_wHTH_N"/>
</dbReference>
<sequence length="620" mass="70072">MLPGRQTLSVSSRLRRFSGLEPCAAIPRRQPVLSTCQDLPPVSAAEEESLCVVTRHAQVNRSSVVVILGVRSTVQAVSMGKLNVTLLRYLSRDDFRVLTAIEMGMKNHEIVPASLIASIASLKHGGCNKVLRELVKHKLVSYERTKAVQGYRLVYGGYDYLALKTLCSRAIITSVGNQMGVGKESDIYIVANDDEKQMALKLHRLGRTSFRNLKNKRDYHKHRNKMSWLYLSRLAAMKEFAYMKALYERGFPVPEPYDYNRHALVMELVNGYPLCQVHQIEDPASLYNELMELIVKLANHGLIHGDFNEFNLMVDEEDHVTMIDFPQMVSTSHANAEWYFDRDVKCIRDFFLKRFNYESELYPTFSDIQKECSLDVEIAVSGFTKEMQEDGDLLYPAGPNEEGDETEPGAMLPTEEPDRTSELDMDKNRLGTSGSRSPVETCEKTTEEHDGKSQSLDLAEFTEAIAELEGRPVGNNSKVVDSGTDGAVDSTVTNKLSHDDNDDNNDEFLDSSDYPDECPDLVDLSDLNKEYRPFRDEDSLCHINKHRTRTTSMNSMGTVGSCSTIPPELVKQKVKRQLTKEQKSSIRRRLQKGEANVCTKQRRENLFNIKCSVDAAGFWG</sequence>
<dbReference type="GO" id="GO:0005524">
    <property type="term" value="F:ATP binding"/>
    <property type="evidence" value="ECO:0007669"/>
    <property type="project" value="UniProtKB-KW"/>
</dbReference>
<evidence type="ECO:0000256" key="1">
    <source>
        <dbReference type="ARBA" id="ARBA00001946"/>
    </source>
</evidence>
<keyword evidence="13" id="KW-0067">ATP-binding</keyword>
<evidence type="ECO:0000256" key="20">
    <source>
        <dbReference type="ARBA" id="ARBA00076005"/>
    </source>
</evidence>
<dbReference type="SUPFAM" id="SSF46785">
    <property type="entry name" value="Winged helix' DNA-binding domain"/>
    <property type="match status" value="1"/>
</dbReference>
<keyword evidence="6" id="KW-0690">Ribosome biogenesis</keyword>
<evidence type="ECO:0000256" key="6">
    <source>
        <dbReference type="ARBA" id="ARBA00022517"/>
    </source>
</evidence>
<comment type="catalytic activity">
    <reaction evidence="15">
        <text>L-threonyl-[protein] + ATP = O-phospho-L-threonyl-[protein] + ADP + H(+)</text>
        <dbReference type="Rhea" id="RHEA:46608"/>
        <dbReference type="Rhea" id="RHEA-COMP:11060"/>
        <dbReference type="Rhea" id="RHEA-COMP:11605"/>
        <dbReference type="ChEBI" id="CHEBI:15378"/>
        <dbReference type="ChEBI" id="CHEBI:30013"/>
        <dbReference type="ChEBI" id="CHEBI:30616"/>
        <dbReference type="ChEBI" id="CHEBI:61977"/>
        <dbReference type="ChEBI" id="CHEBI:456216"/>
        <dbReference type="EC" id="2.7.11.1"/>
    </reaction>
</comment>
<dbReference type="GO" id="GO:0004674">
    <property type="term" value="F:protein serine/threonine kinase activity"/>
    <property type="evidence" value="ECO:0007669"/>
    <property type="project" value="UniProtKB-KW"/>
</dbReference>
<feature type="domain" description="RIO kinase" evidence="22">
    <location>
        <begin position="144"/>
        <end position="367"/>
    </location>
</feature>
<keyword evidence="10" id="KW-0479">Metal-binding</keyword>
<evidence type="ECO:0000256" key="3">
    <source>
        <dbReference type="ARBA" id="ARBA00009196"/>
    </source>
</evidence>
<evidence type="ECO:0000256" key="15">
    <source>
        <dbReference type="ARBA" id="ARBA00047899"/>
    </source>
</evidence>
<evidence type="ECO:0000256" key="14">
    <source>
        <dbReference type="ARBA" id="ARBA00022842"/>
    </source>
</evidence>
<evidence type="ECO:0000256" key="10">
    <source>
        <dbReference type="ARBA" id="ARBA00022723"/>
    </source>
</evidence>
<keyword evidence="24" id="KW-1185">Reference proteome</keyword>
<keyword evidence="7" id="KW-0723">Serine/threonine-protein kinase</keyword>